<keyword evidence="8" id="KW-1185">Reference proteome</keyword>
<dbReference type="STRING" id="1184151.AW736_10075"/>
<dbReference type="PANTHER" id="PTHR22550:SF5">
    <property type="entry name" value="LEUCINE ZIPPER PROTEIN 4"/>
    <property type="match status" value="1"/>
</dbReference>
<evidence type="ECO:0000256" key="2">
    <source>
        <dbReference type="ARBA" id="ARBA00022692"/>
    </source>
</evidence>
<keyword evidence="1" id="KW-1003">Cell membrane</keyword>
<dbReference type="InterPro" id="IPR050768">
    <property type="entry name" value="UPF0353/GerABKA_families"/>
</dbReference>
<dbReference type="SUPFAM" id="SSF53300">
    <property type="entry name" value="vWA-like"/>
    <property type="match status" value="1"/>
</dbReference>
<evidence type="ECO:0000313" key="7">
    <source>
        <dbReference type="EMBL" id="OAM90115.1"/>
    </source>
</evidence>
<evidence type="ECO:0000259" key="6">
    <source>
        <dbReference type="PROSITE" id="PS50234"/>
    </source>
</evidence>
<reference evidence="7 8" key="1">
    <citation type="submission" date="2016-01" db="EMBL/GenBank/DDBJ databases">
        <title>High potential of lignocellulose degradation of a new Verrucomicrobia species.</title>
        <authorList>
            <person name="Wang Y."/>
            <person name="Shi Y."/>
            <person name="Qiu Z."/>
            <person name="Liu S."/>
            <person name="Yang H."/>
        </authorList>
    </citation>
    <scope>NUCLEOTIDE SEQUENCE [LARGE SCALE GENOMIC DNA]</scope>
    <source>
        <strain evidence="7 8">TSB47</strain>
    </source>
</reference>
<keyword evidence="2 5" id="KW-0812">Transmembrane</keyword>
<dbReference type="PROSITE" id="PS50234">
    <property type="entry name" value="VWFA"/>
    <property type="match status" value="1"/>
</dbReference>
<protein>
    <recommendedName>
        <fullName evidence="6">VWFA domain-containing protein</fullName>
    </recommendedName>
</protein>
<organism evidence="7 8">
    <name type="scientific">Termitidicoccus mucosus</name>
    <dbReference type="NCBI Taxonomy" id="1184151"/>
    <lineage>
        <taxon>Bacteria</taxon>
        <taxon>Pseudomonadati</taxon>
        <taxon>Verrucomicrobiota</taxon>
        <taxon>Opitutia</taxon>
        <taxon>Opitutales</taxon>
        <taxon>Opitutaceae</taxon>
        <taxon>Termitidicoccus</taxon>
    </lineage>
</organism>
<evidence type="ECO:0000256" key="5">
    <source>
        <dbReference type="SAM" id="Phobius"/>
    </source>
</evidence>
<feature type="domain" description="VWFA" evidence="6">
    <location>
        <begin position="86"/>
        <end position="272"/>
    </location>
</feature>
<feature type="transmembrane region" description="Helical" evidence="5">
    <location>
        <begin position="6"/>
        <end position="24"/>
    </location>
</feature>
<dbReference type="SMART" id="SM00327">
    <property type="entry name" value="VWA"/>
    <property type="match status" value="1"/>
</dbReference>
<dbReference type="Gene3D" id="3.40.50.410">
    <property type="entry name" value="von Willebrand factor, type A domain"/>
    <property type="match status" value="1"/>
</dbReference>
<gene>
    <name evidence="7" type="ORF">AW736_10075</name>
</gene>
<dbReference type="EMBL" id="LRRQ01000075">
    <property type="protein sequence ID" value="OAM90115.1"/>
    <property type="molecule type" value="Genomic_DNA"/>
</dbReference>
<evidence type="ECO:0000256" key="1">
    <source>
        <dbReference type="ARBA" id="ARBA00022475"/>
    </source>
</evidence>
<name>A0A178ILH2_9BACT</name>
<feature type="transmembrane region" description="Helical" evidence="5">
    <location>
        <begin position="52"/>
        <end position="69"/>
    </location>
</feature>
<dbReference type="RefSeq" id="WP_068770143.1">
    <property type="nucleotide sequence ID" value="NZ_CP109796.1"/>
</dbReference>
<dbReference type="OrthoDB" id="6206554at2"/>
<dbReference type="Proteomes" id="UP000078486">
    <property type="component" value="Unassembled WGS sequence"/>
</dbReference>
<dbReference type="PANTHER" id="PTHR22550">
    <property type="entry name" value="SPORE GERMINATION PROTEIN"/>
    <property type="match status" value="1"/>
</dbReference>
<sequence>MSSFIFHSPLWFLALLSIPLVIWLRGFRSVPVLLVPFASAWHRPSIAGISRWPVALAALGLALLVAALARPQKVDDKREVTTQGYDLMLAIDLSGSMLAEDYERNGERINRLQAIKPVIQAFINERPQDRIGVVVFADHAYTLAPLTFDHKWLARQLERLRVGLVGAQTAIGDGLGIALTRLEQAERNENEKRKGAFVVLLSDGSNNRGALTPAQAAGIAKSRGIPVYTIGAGREGRVPYPNMDDQGRKLPGYSYMESDLDEEALRHVANETGGKYFRAHDNRTVQGAFAAIDQAEKIEFESKSYLVTTELFIWFAASGAALVFLAALLSRKRRGTAAAAGSWEAGVVR</sequence>
<evidence type="ECO:0000313" key="8">
    <source>
        <dbReference type="Proteomes" id="UP000078486"/>
    </source>
</evidence>
<proteinExistence type="predicted"/>
<keyword evidence="4 5" id="KW-0472">Membrane</keyword>
<dbReference type="InterPro" id="IPR036465">
    <property type="entry name" value="vWFA_dom_sf"/>
</dbReference>
<accession>A0A178ILH2</accession>
<feature type="transmembrane region" description="Helical" evidence="5">
    <location>
        <begin position="311"/>
        <end position="329"/>
    </location>
</feature>
<comment type="caution">
    <text evidence="7">The sequence shown here is derived from an EMBL/GenBank/DDBJ whole genome shotgun (WGS) entry which is preliminary data.</text>
</comment>
<dbReference type="AlphaFoldDB" id="A0A178ILH2"/>
<keyword evidence="3 5" id="KW-1133">Transmembrane helix</keyword>
<dbReference type="Pfam" id="PF13519">
    <property type="entry name" value="VWA_2"/>
    <property type="match status" value="1"/>
</dbReference>
<dbReference type="InterPro" id="IPR002035">
    <property type="entry name" value="VWF_A"/>
</dbReference>
<evidence type="ECO:0000256" key="4">
    <source>
        <dbReference type="ARBA" id="ARBA00023136"/>
    </source>
</evidence>
<evidence type="ECO:0000256" key="3">
    <source>
        <dbReference type="ARBA" id="ARBA00022989"/>
    </source>
</evidence>